<evidence type="ECO:0000259" key="4">
    <source>
        <dbReference type="PROSITE" id="PS50987"/>
    </source>
</evidence>
<dbReference type="NCBIfam" id="NF033788">
    <property type="entry name" value="HTH_metalloreg"/>
    <property type="match status" value="1"/>
</dbReference>
<keyword evidence="6" id="KW-1185">Reference proteome</keyword>
<proteinExistence type="predicted"/>
<organism evidence="5 6">
    <name type="scientific">Bacillus bruguierae</name>
    <dbReference type="NCBI Taxonomy" id="3127667"/>
    <lineage>
        <taxon>Bacteria</taxon>
        <taxon>Bacillati</taxon>
        <taxon>Bacillota</taxon>
        <taxon>Bacilli</taxon>
        <taxon>Bacillales</taxon>
        <taxon>Bacillaceae</taxon>
        <taxon>Bacillus</taxon>
    </lineage>
</organism>
<dbReference type="CDD" id="cd00090">
    <property type="entry name" value="HTH_ARSR"/>
    <property type="match status" value="1"/>
</dbReference>
<evidence type="ECO:0000256" key="1">
    <source>
        <dbReference type="ARBA" id="ARBA00023015"/>
    </source>
</evidence>
<dbReference type="EMBL" id="JBAWSX010000019">
    <property type="protein sequence ID" value="MEI4803926.1"/>
    <property type="molecule type" value="Genomic_DNA"/>
</dbReference>
<dbReference type="PANTHER" id="PTHR43132:SF2">
    <property type="entry name" value="ARSENICAL RESISTANCE OPERON REPRESSOR ARSR-RELATED"/>
    <property type="match status" value="1"/>
</dbReference>
<keyword evidence="3" id="KW-0804">Transcription</keyword>
<dbReference type="SMART" id="SM00418">
    <property type="entry name" value="HTH_ARSR"/>
    <property type="match status" value="1"/>
</dbReference>
<keyword evidence="1" id="KW-0805">Transcription regulation</keyword>
<dbReference type="Gene3D" id="1.10.10.10">
    <property type="entry name" value="Winged helix-like DNA-binding domain superfamily/Winged helix DNA-binding domain"/>
    <property type="match status" value="1"/>
</dbReference>
<dbReference type="InterPro" id="IPR036390">
    <property type="entry name" value="WH_DNA-bd_sf"/>
</dbReference>
<evidence type="ECO:0000313" key="5">
    <source>
        <dbReference type="EMBL" id="MEI4803926.1"/>
    </source>
</evidence>
<dbReference type="SUPFAM" id="SSF46785">
    <property type="entry name" value="Winged helix' DNA-binding domain"/>
    <property type="match status" value="1"/>
</dbReference>
<evidence type="ECO:0000256" key="2">
    <source>
        <dbReference type="ARBA" id="ARBA00023125"/>
    </source>
</evidence>
<dbReference type="PRINTS" id="PR00778">
    <property type="entry name" value="HTHARSR"/>
</dbReference>
<dbReference type="PANTHER" id="PTHR43132">
    <property type="entry name" value="ARSENICAL RESISTANCE OPERON REPRESSOR ARSR-RELATED"/>
    <property type="match status" value="1"/>
</dbReference>
<reference evidence="5 6" key="1">
    <citation type="submission" date="2024-01" db="EMBL/GenBank/DDBJ databases">
        <title>Seven novel Bacillus-like species.</title>
        <authorList>
            <person name="Liu G."/>
        </authorList>
    </citation>
    <scope>NUCLEOTIDE SEQUENCE [LARGE SCALE GENOMIC DNA]</scope>
    <source>
        <strain evidence="5 6">FJAT-51639</strain>
    </source>
</reference>
<dbReference type="Pfam" id="PF01022">
    <property type="entry name" value="HTH_5"/>
    <property type="match status" value="1"/>
</dbReference>
<keyword evidence="2" id="KW-0238">DNA-binding</keyword>
<dbReference type="PROSITE" id="PS50987">
    <property type="entry name" value="HTH_ARSR_2"/>
    <property type="match status" value="1"/>
</dbReference>
<dbReference type="RefSeq" id="WP_090914874.1">
    <property type="nucleotide sequence ID" value="NZ_JBAWSX010000019.1"/>
</dbReference>
<feature type="domain" description="HTH arsR-type" evidence="4">
    <location>
        <begin position="1"/>
        <end position="95"/>
    </location>
</feature>
<dbReference type="InterPro" id="IPR011991">
    <property type="entry name" value="ArsR-like_HTH"/>
</dbReference>
<accession>A0ABU8FMJ7</accession>
<dbReference type="InterPro" id="IPR001845">
    <property type="entry name" value="HTH_ArsR_DNA-bd_dom"/>
</dbReference>
<gene>
    <name evidence="5" type="ORF">WAZ07_22415</name>
</gene>
<sequence>MGNEMQQFKADFFKALSHPLRIRILELLSEGEKSVNELQSILNKEGSAVSQQLSVLRAKNIVVGTKDGKRVLYSLRDPMIMNLLEVARSIFNNHLIDTISMLEELDEEDDKTIVKEEVEYRS</sequence>
<protein>
    <submittedName>
        <fullName evidence="5">Metalloregulator ArsR/SmtB family transcription factor</fullName>
    </submittedName>
</protein>
<name>A0ABU8FMJ7_9BACI</name>
<comment type="caution">
    <text evidence="5">The sequence shown here is derived from an EMBL/GenBank/DDBJ whole genome shotgun (WGS) entry which is preliminary data.</text>
</comment>
<evidence type="ECO:0000313" key="6">
    <source>
        <dbReference type="Proteomes" id="UP001372526"/>
    </source>
</evidence>
<dbReference type="InterPro" id="IPR036388">
    <property type="entry name" value="WH-like_DNA-bd_sf"/>
</dbReference>
<dbReference type="InterPro" id="IPR051011">
    <property type="entry name" value="Metal_resp_trans_reg"/>
</dbReference>
<evidence type="ECO:0000256" key="3">
    <source>
        <dbReference type="ARBA" id="ARBA00023163"/>
    </source>
</evidence>
<dbReference type="Proteomes" id="UP001372526">
    <property type="component" value="Unassembled WGS sequence"/>
</dbReference>